<evidence type="ECO:0000313" key="3">
    <source>
        <dbReference type="Proteomes" id="UP001054821"/>
    </source>
</evidence>
<protein>
    <recommendedName>
        <fullName evidence="1">Reverse transcriptase Ty1/copia-type domain-containing protein</fullName>
    </recommendedName>
</protein>
<proteinExistence type="predicted"/>
<accession>A0AAD4WI25</accession>
<reference evidence="2 3" key="1">
    <citation type="journal article" date="2022" name="G3 (Bethesda)">
        <title>Whole-genome sequence and methylome profiling of the almond [Prunus dulcis (Mill.) D.A. Webb] cultivar 'Nonpareil'.</title>
        <authorList>
            <person name="D'Amico-Willman K.M."/>
            <person name="Ouma W.Z."/>
            <person name="Meulia T."/>
            <person name="Sideli G.M."/>
            <person name="Gradziel T.M."/>
            <person name="Fresnedo-Ramirez J."/>
        </authorList>
    </citation>
    <scope>NUCLEOTIDE SEQUENCE [LARGE SCALE GENOMIC DNA]</scope>
    <source>
        <strain evidence="2">Clone GOH B32 T37-40</strain>
    </source>
</reference>
<keyword evidence="3" id="KW-1185">Reference proteome</keyword>
<name>A0AAD4WI25_PRUDU</name>
<organism evidence="2 3">
    <name type="scientific">Prunus dulcis</name>
    <name type="common">Almond</name>
    <name type="synonym">Amygdalus dulcis</name>
    <dbReference type="NCBI Taxonomy" id="3755"/>
    <lineage>
        <taxon>Eukaryota</taxon>
        <taxon>Viridiplantae</taxon>
        <taxon>Streptophyta</taxon>
        <taxon>Embryophyta</taxon>
        <taxon>Tracheophyta</taxon>
        <taxon>Spermatophyta</taxon>
        <taxon>Magnoliopsida</taxon>
        <taxon>eudicotyledons</taxon>
        <taxon>Gunneridae</taxon>
        <taxon>Pentapetalae</taxon>
        <taxon>rosids</taxon>
        <taxon>fabids</taxon>
        <taxon>Rosales</taxon>
        <taxon>Rosaceae</taxon>
        <taxon>Amygdaloideae</taxon>
        <taxon>Amygdaleae</taxon>
        <taxon>Prunus</taxon>
    </lineage>
</organism>
<gene>
    <name evidence="2" type="ORF">L3X38_010476</name>
</gene>
<dbReference type="Pfam" id="PF07727">
    <property type="entry name" value="RVT_2"/>
    <property type="match status" value="1"/>
</dbReference>
<dbReference type="AlphaFoldDB" id="A0AAD4WI25"/>
<dbReference type="EMBL" id="JAJFAZ020000002">
    <property type="protein sequence ID" value="KAI5342601.1"/>
    <property type="molecule type" value="Genomic_DNA"/>
</dbReference>
<evidence type="ECO:0000313" key="2">
    <source>
        <dbReference type="EMBL" id="KAI5342601.1"/>
    </source>
</evidence>
<comment type="caution">
    <text evidence="2">The sequence shown here is derived from an EMBL/GenBank/DDBJ whole genome shotgun (WGS) entry which is preliminary data.</text>
</comment>
<sequence>MEAIVKSTFLNGVLQEEVYIDQLEGFVIKGKEDKVGHKDILIVSIYVDDIIYTGNNKELLDEFMEDTMMKYEMTDFGLLYHFLGMGVVRTRSSIFNHQKKNASSLLKKFGLNECKTVTTPLAAIEKLTKDDGS</sequence>
<evidence type="ECO:0000259" key="1">
    <source>
        <dbReference type="Pfam" id="PF07727"/>
    </source>
</evidence>
<dbReference type="InterPro" id="IPR013103">
    <property type="entry name" value="RVT_2"/>
</dbReference>
<feature type="domain" description="Reverse transcriptase Ty1/copia-type" evidence="1">
    <location>
        <begin position="39"/>
        <end position="122"/>
    </location>
</feature>
<dbReference type="Proteomes" id="UP001054821">
    <property type="component" value="Chromosome 2"/>
</dbReference>